<sequence>MQPRLVLPSSQPLRISAQYPVGSSSAEPSSSSAAARPRGSYGVSIDPAQAPNVAAVAVATPLPPPSSSSRLLQEIEETRKLLRTFRSLKERGASRAELADLHLRVKALKAAQQCQQPNSGACKATALPLATSTTADAEAAAATAAARPSLACSPKAAPPLPCVHRHADVAFHEGAAGWTAESSHSLHQPQQRGVEEAHVAHRDGRLPEGRHHHHHHRHRHRHNDVRVDRAASLSISTSLSTAAAQASTAVCNGIFNAASSGSAGVCSAVALQPSTASAVPGYLVQISSIVFAIALAEAHTRREIAQRWERRWLRHWANFKEERIAIALRPPTTATAALSRPQLQPERWAEAAPMALPHEWQQRQQAVSPATASVEGSSVATATAARTVGASLAPVPAKSVGEAFTATTSSPAVAGLEETSPLSAGHRSGDEAHHVAEEQEKTIPDVDDAAVAKDLLAWASPLPQHQQHPAAPVTEQELEASACAAADATAEAAAAVRNVEDEEATARTATESAAAEARKRMKMAEVTARLRAEEPQESVQSFMAAEAGARVTLEGDEARLRISHVAAERDGAQRVALAAAEAESRRRAQEEQVRQEAAARAAAAKREEEKEREAAARRAAEAQQQAAADTEAAERRSVEQQWQEAVRLSESLLSDRIKDAVAAAPPLAYSKGTRAPERPSRDELAMMEDAQAREAADAQACLRERQQAAEQGVAAFGAAADAVLGEWISTAAMEAEQAASVEAARRRKAEEAAAQAKAVAQERASAAEAARAAVARTEDEGRAALTASEEEVWQWLQLQHGAGLESTRLAALAAEGKAACHRAEEEAAAARLTLEMSASKEAARAKAIQEAVRLQAEQQAAAMTVTLCSAVAEFSKNLVDGCLAEAAQQVSEQVKAAALEELQMQRRERVEGEEASARDDTYGDALDELARLREEEAAAQVRKRMEVEAVAVAKEQQQQQQQRMQAAAQYFRICELSEALLLELLHDAAATAAAARTAAVANDRLAGASPPAALPEGEEGAASAVMEDGQQHQHHHPSADDAAEEPNARADKRQGDGVDSPDKANVDTAAPGAVAATASLSLSPSSSAGPSSFFVESVSADATPRAVTTGVLQGHAVEGLGLLSPTVFVHVVDGLLSDVLRDAAMEAQRGGAGAVGAISEDIASRAHAGQRAREHCKPLPNGSDASFVSIGHGSSHSTLGCSPPWEPQPKPLELPLALVVRDAAGDRVPQVQYTGGEPKDCAEAGVVIGGAGNVTASPAEVSDVDRCAPHRRIVSPLLIPSMDVAIVSTSSTSTASVTDGRRGCARGSAGATATASSPLHCFSTASSADDDDAACSSLTAPGAPRPLNLLHHGVLSPLLCQQHGGNGGVPHDGGEASTPADSEDATGTTTVAALADRPSLSENSRARRQLPESTGTGDHEAASDADGMLSAVVAMDHRVMGITEDLRAFQLDAPPPPHGAAEQRAGVRIAAYDTLTADAVAAVADSLVQRAVHDASLLFDFRGQSAVPNTDSDHQESHDAVKVDHAAAPPFLFAIAQSHEQGTAEGKSSDNGSGGGTSSSACAGDVDAHTEKRASIAEMGSGFTSGDAREATLRVNRSLSPAAAAVAVEGIAGSHAPLASLSTLVSAVAAPNDFVARLRQQEAEKKAAAHQQNRYLTSRELALVAARYLTSEAAAAHVMEVGPTTTLSARAVELVLSVGLVRAATLENRRARRRMEKAEKGDGSSARGDGSTSGGGVLVGESGSQKLTPGGGAASAMMDSPDAPLPSLGGGGDGGGFPTGTIGGAGAAGDDEGVNVQLVPPTARCRSGGGDLSMPEPTASSAVGDFAHASGDVKDTGMSGGPTDLGSQPLSPRSSSSMGSASQPTTGGGVKGALAANPAQHQVGVCDKLPADWATALRGVAERVARDFIDYASRRVLLGQGEGQSNQDHLRTARRIHIDALEGVDVPALFTQELQPRDVARLTSYYVELATNGPRDRVDPLCAPAALGEHNIFGHRGSVRNEDVASFGNLDAASASVFAPPTRPRSLFASSHLLPSHKNHLLSAATAIHVRRAGLLHLVLEQCLSNVLHDLVGDTVGWLWTACLQAAPPGAAPNGTQ</sequence>
<organism evidence="2 3">
    <name type="scientific">Leishmania donovani</name>
    <dbReference type="NCBI Taxonomy" id="5661"/>
    <lineage>
        <taxon>Eukaryota</taxon>
        <taxon>Discoba</taxon>
        <taxon>Euglenozoa</taxon>
        <taxon>Kinetoplastea</taxon>
        <taxon>Metakinetoplastina</taxon>
        <taxon>Trypanosomatida</taxon>
        <taxon>Trypanosomatidae</taxon>
        <taxon>Leishmaniinae</taxon>
        <taxon>Leishmania</taxon>
    </lineage>
</organism>
<feature type="region of interest" description="Disordered" evidence="1">
    <location>
        <begin position="18"/>
        <end position="46"/>
    </location>
</feature>
<dbReference type="Proteomes" id="UP000274082">
    <property type="component" value="Chromosome 5"/>
</dbReference>
<feature type="region of interest" description="Disordered" evidence="1">
    <location>
        <begin position="1540"/>
        <end position="1567"/>
    </location>
</feature>
<evidence type="ECO:0000256" key="1">
    <source>
        <dbReference type="SAM" id="MobiDB-lite"/>
    </source>
</evidence>
<accession>A0A3S5H5I4</accession>
<feature type="region of interest" description="Disordered" evidence="1">
    <location>
        <begin position="1711"/>
        <end position="1873"/>
    </location>
</feature>
<protein>
    <submittedName>
        <fullName evidence="2">Kinetoplast-associated protein-like protein</fullName>
    </submittedName>
</protein>
<keyword evidence="3" id="KW-1185">Reference proteome</keyword>
<dbReference type="OrthoDB" id="267969at2759"/>
<feature type="compositionally biased region" description="Low complexity" evidence="1">
    <location>
        <begin position="22"/>
        <end position="40"/>
    </location>
</feature>
<feature type="region of interest" description="Disordered" evidence="1">
    <location>
        <begin position="588"/>
        <end position="638"/>
    </location>
</feature>
<dbReference type="EMBL" id="CP029504">
    <property type="protein sequence ID" value="AYU75959.1"/>
    <property type="molecule type" value="Genomic_DNA"/>
</dbReference>
<feature type="region of interest" description="Disordered" evidence="1">
    <location>
        <begin position="1361"/>
        <end position="1424"/>
    </location>
</feature>
<dbReference type="VEuPathDB" id="TriTrypDB:LdBPK_050530.1"/>
<feature type="compositionally biased region" description="Basic and acidic residues" evidence="1">
    <location>
        <begin position="604"/>
        <end position="620"/>
    </location>
</feature>
<dbReference type="VEuPathDB" id="TriTrypDB:LdCL_050010400"/>
<dbReference type="VEuPathDB" id="TriTrypDB:LDHU3_05.0610"/>
<feature type="region of interest" description="Disordered" evidence="1">
    <location>
        <begin position="499"/>
        <end position="518"/>
    </location>
</feature>
<feature type="compositionally biased region" description="Low complexity" evidence="1">
    <location>
        <begin position="1008"/>
        <end position="1024"/>
    </location>
</feature>
<gene>
    <name evidence="2" type="ORF">LdCL_050010400</name>
</gene>
<feature type="compositionally biased region" description="Gly residues" evidence="1">
    <location>
        <begin position="1768"/>
        <end position="1787"/>
    </location>
</feature>
<name>A0A3S5H5I4_LEIDO</name>
<feature type="compositionally biased region" description="Polar residues" evidence="1">
    <location>
        <begin position="180"/>
        <end position="191"/>
    </location>
</feature>
<feature type="compositionally biased region" description="Low complexity" evidence="1">
    <location>
        <begin position="506"/>
        <end position="515"/>
    </location>
</feature>
<evidence type="ECO:0000313" key="3">
    <source>
        <dbReference type="Proteomes" id="UP000274082"/>
    </source>
</evidence>
<feature type="compositionally biased region" description="Basic and acidic residues" evidence="1">
    <location>
        <begin position="1046"/>
        <end position="1065"/>
    </location>
</feature>
<feature type="region of interest" description="Disordered" evidence="1">
    <location>
        <begin position="1290"/>
        <end position="1315"/>
    </location>
</feature>
<feature type="region of interest" description="Disordered" evidence="1">
    <location>
        <begin position="1008"/>
        <end position="1067"/>
    </location>
</feature>
<reference evidence="2 3" key="1">
    <citation type="journal article" date="2018" name="Sci. Rep.">
        <title>A complete Leishmania donovani reference genome identifies novel genetic variations associated with virulence.</title>
        <authorList>
            <person name="Lypaczewski P."/>
            <person name="Hoshizaki J."/>
            <person name="Zhang W.-W."/>
            <person name="McCall L.-I."/>
            <person name="Torcivia-Rodriguez J."/>
            <person name="Simonyan V."/>
            <person name="Kaur A."/>
            <person name="Dewar K."/>
            <person name="Matlashewski G."/>
        </authorList>
    </citation>
    <scope>NUCLEOTIDE SEQUENCE [LARGE SCALE GENOMIC DNA]</scope>
    <source>
        <strain evidence="2 3">LdCL</strain>
    </source>
</reference>
<evidence type="ECO:0000313" key="2">
    <source>
        <dbReference type="EMBL" id="AYU75959.1"/>
    </source>
</evidence>
<feature type="compositionally biased region" description="Low complexity" evidence="1">
    <location>
        <begin position="1305"/>
        <end position="1315"/>
    </location>
</feature>
<proteinExistence type="predicted"/>
<feature type="compositionally biased region" description="Low complexity" evidence="1">
    <location>
        <begin position="1845"/>
        <end position="1863"/>
    </location>
</feature>
<feature type="region of interest" description="Disordered" evidence="1">
    <location>
        <begin position="180"/>
        <end position="199"/>
    </location>
</feature>
<feature type="compositionally biased region" description="Low complexity" evidence="1">
    <location>
        <begin position="621"/>
        <end position="630"/>
    </location>
</feature>